<organism evidence="1 2">
    <name type="scientific">Lithospermum erythrorhizon</name>
    <name type="common">Purple gromwell</name>
    <name type="synonym">Lithospermum officinale var. erythrorhizon</name>
    <dbReference type="NCBI Taxonomy" id="34254"/>
    <lineage>
        <taxon>Eukaryota</taxon>
        <taxon>Viridiplantae</taxon>
        <taxon>Streptophyta</taxon>
        <taxon>Embryophyta</taxon>
        <taxon>Tracheophyta</taxon>
        <taxon>Spermatophyta</taxon>
        <taxon>Magnoliopsida</taxon>
        <taxon>eudicotyledons</taxon>
        <taxon>Gunneridae</taxon>
        <taxon>Pentapetalae</taxon>
        <taxon>asterids</taxon>
        <taxon>lamiids</taxon>
        <taxon>Boraginales</taxon>
        <taxon>Boraginaceae</taxon>
        <taxon>Boraginoideae</taxon>
        <taxon>Lithospermeae</taxon>
        <taxon>Lithospermum</taxon>
    </lineage>
</organism>
<sequence length="110" mass="12793">MVVQMFAIEDPFDHRQHLNICFRHVKIDADHSFDFPAVLGMFSLLMARNMIASPLWARMIRSSDLDDCYVIIVMKQNCHFILVFSSNSCKLEWLNHPLRMQGVSVLLIPD</sequence>
<gene>
    <name evidence="1" type="ORF">LIER_38787</name>
</gene>
<evidence type="ECO:0000313" key="1">
    <source>
        <dbReference type="EMBL" id="GAA0159085.1"/>
    </source>
</evidence>
<dbReference type="Proteomes" id="UP001454036">
    <property type="component" value="Unassembled WGS sequence"/>
</dbReference>
<dbReference type="AlphaFoldDB" id="A0AAV3Q569"/>
<evidence type="ECO:0000313" key="2">
    <source>
        <dbReference type="Proteomes" id="UP001454036"/>
    </source>
</evidence>
<name>A0AAV3Q569_LITER</name>
<keyword evidence="2" id="KW-1185">Reference proteome</keyword>
<protein>
    <submittedName>
        <fullName evidence="1">Uncharacterized protein</fullName>
    </submittedName>
</protein>
<reference evidence="1 2" key="1">
    <citation type="submission" date="2024-01" db="EMBL/GenBank/DDBJ databases">
        <title>The complete chloroplast genome sequence of Lithospermum erythrorhizon: insights into the phylogenetic relationship among Boraginaceae species and the maternal lineages of purple gromwells.</title>
        <authorList>
            <person name="Okada T."/>
            <person name="Watanabe K."/>
        </authorList>
    </citation>
    <scope>NUCLEOTIDE SEQUENCE [LARGE SCALE GENOMIC DNA]</scope>
</reference>
<comment type="caution">
    <text evidence="1">The sequence shown here is derived from an EMBL/GenBank/DDBJ whole genome shotgun (WGS) entry which is preliminary data.</text>
</comment>
<dbReference type="EMBL" id="BAABME010020023">
    <property type="protein sequence ID" value="GAA0159085.1"/>
    <property type="molecule type" value="Genomic_DNA"/>
</dbReference>
<proteinExistence type="predicted"/>
<accession>A0AAV3Q569</accession>